<accession>A0A1D8EX68</accession>
<dbReference type="Proteomes" id="UP000222614">
    <property type="component" value="Segment"/>
</dbReference>
<dbReference type="InterPro" id="IPR036614">
    <property type="entry name" value="RusA-like_sf"/>
</dbReference>
<gene>
    <name evidence="1" type="ORF">SEA_TORTELLINI_59</name>
</gene>
<evidence type="ECO:0000313" key="1">
    <source>
        <dbReference type="EMBL" id="AOT25804.1"/>
    </source>
</evidence>
<dbReference type="GO" id="GO:0000287">
    <property type="term" value="F:magnesium ion binding"/>
    <property type="evidence" value="ECO:0007669"/>
    <property type="project" value="InterPro"/>
</dbReference>
<dbReference type="GO" id="GO:0006281">
    <property type="term" value="P:DNA repair"/>
    <property type="evidence" value="ECO:0007669"/>
    <property type="project" value="InterPro"/>
</dbReference>
<reference evidence="2" key="1">
    <citation type="submission" date="2016-08" db="EMBL/GenBank/DDBJ databases">
        <authorList>
            <person name="Seilhamer J.J."/>
        </authorList>
    </citation>
    <scope>NUCLEOTIDE SEQUENCE [LARGE SCALE GENOMIC DNA]</scope>
</reference>
<protein>
    <submittedName>
        <fullName evidence="1">RusA-like resolvase</fullName>
    </submittedName>
</protein>
<dbReference type="GO" id="GO:0006310">
    <property type="term" value="P:DNA recombination"/>
    <property type="evidence" value="ECO:0007669"/>
    <property type="project" value="InterPro"/>
</dbReference>
<evidence type="ECO:0000313" key="2">
    <source>
        <dbReference type="Proteomes" id="UP000222614"/>
    </source>
</evidence>
<dbReference type="EMBL" id="KX648391">
    <property type="protein sequence ID" value="AOT25804.1"/>
    <property type="molecule type" value="Genomic_DNA"/>
</dbReference>
<name>A0A1D8EX68_9CAUD</name>
<dbReference type="SUPFAM" id="SSF103084">
    <property type="entry name" value="Holliday junction resolvase RusA"/>
    <property type="match status" value="1"/>
</dbReference>
<dbReference type="Gene3D" id="3.30.1330.70">
    <property type="entry name" value="Holliday junction resolvase RusA"/>
    <property type="match status" value="1"/>
</dbReference>
<proteinExistence type="predicted"/>
<keyword evidence="2" id="KW-1185">Reference proteome</keyword>
<organism evidence="1 2">
    <name type="scientific">Mycobacterium phage Tortellini</name>
    <dbReference type="NCBI Taxonomy" id="1897497"/>
    <lineage>
        <taxon>Viruses</taxon>
        <taxon>Duplodnaviria</taxon>
        <taxon>Heunggongvirae</taxon>
        <taxon>Uroviricota</taxon>
        <taxon>Caudoviricetes</taxon>
        <taxon>Pclasvirinae</taxon>
        <taxon>Tortellinivirus</taxon>
        <taxon>Tortellinivirus tortellini</taxon>
        <taxon>Mycobacterium virus Tortellini</taxon>
    </lineage>
</organism>
<dbReference type="OrthoDB" id="12909at10239"/>
<sequence>MTAPAEVRIDLPWSRPPLTANQRMHWAAKAKTTREVRDTAAVLARKAPRADRLVVTLHYQPSQNRRRDRHNLWPTVKALVDGLVDAGVVPDDDTEHVSTPEPVIHTPASDPALWLVLHYPTTEVS</sequence>